<evidence type="ECO:0000313" key="5">
    <source>
        <dbReference type="EMBL" id="EKC78208.1"/>
    </source>
</evidence>
<dbReference type="InterPro" id="IPR043129">
    <property type="entry name" value="ATPase_NBD"/>
</dbReference>
<evidence type="ECO:0000256" key="4">
    <source>
        <dbReference type="ARBA" id="ARBA00022840"/>
    </source>
</evidence>
<evidence type="ECO:0000256" key="1">
    <source>
        <dbReference type="ARBA" id="ARBA00022679"/>
    </source>
</evidence>
<proteinExistence type="inferred from homology"/>
<keyword evidence="2" id="KW-0547">Nucleotide-binding</keyword>
<accession>K1U7L1</accession>
<dbReference type="AlphaFoldDB" id="K1U7L1"/>
<sequence>MVILVLNCGSSSIKYQVIDMEAASSKLLAKGIVERIGLPEGDLVHKPVGKEPFELRQPIPDHTTGIRLVLDALTDPRHGVIRSLDEVKAVGHRVAHGGEYFPESCLVTEEVKEKICSLFEIAPLHNPANLEGVLSIEKVLPGVPQVTVFDTSFHQTIPAVNYMYALPHAYYDKYRVRKYGFHGTSHRYVARIGAELAGLDFENSKIITCHIGNGASVTAVLNGKSFDTSMGFSPLDGLVMGTRCGSVDASAVTYIGEKEGMTYAELNEMMNKRSGVLGLTGLSSDMRDIDRAYDEGNPEAILARDMHYRRIKKFVGEYAAEMGGVDLIVFTGGVGENSSEMRESVCEGLEFMGVHFDKAANQGARGVNKMLSTPDSKVKVAMIATNEELVIATDTYNLVK</sequence>
<dbReference type="InterPro" id="IPR023865">
    <property type="entry name" value="Aliphatic_acid_kinase_CS"/>
</dbReference>
<organism evidence="5">
    <name type="scientific">human gut metagenome</name>
    <dbReference type="NCBI Taxonomy" id="408170"/>
    <lineage>
        <taxon>unclassified sequences</taxon>
        <taxon>metagenomes</taxon>
        <taxon>organismal metagenomes</taxon>
    </lineage>
</organism>
<reference evidence="5" key="1">
    <citation type="journal article" date="2013" name="Environ. Microbiol.">
        <title>Microbiota from the distal guts of lean and obese adolescents exhibit partial functional redundancy besides clear differences in community structure.</title>
        <authorList>
            <person name="Ferrer M."/>
            <person name="Ruiz A."/>
            <person name="Lanza F."/>
            <person name="Haange S.B."/>
            <person name="Oberbach A."/>
            <person name="Till H."/>
            <person name="Bargiela R."/>
            <person name="Campoy C."/>
            <person name="Segura M.T."/>
            <person name="Richter M."/>
            <person name="von Bergen M."/>
            <person name="Seifert J."/>
            <person name="Suarez A."/>
        </authorList>
    </citation>
    <scope>NUCLEOTIDE SEQUENCE</scope>
</reference>
<evidence type="ECO:0000256" key="3">
    <source>
        <dbReference type="ARBA" id="ARBA00022777"/>
    </source>
</evidence>
<dbReference type="GO" id="GO:0008776">
    <property type="term" value="F:acetate kinase activity"/>
    <property type="evidence" value="ECO:0007669"/>
    <property type="project" value="TreeGrafter"/>
</dbReference>
<comment type="caution">
    <text evidence="5">The sequence shown here is derived from an EMBL/GenBank/DDBJ whole genome shotgun (WGS) entry which is preliminary data.</text>
</comment>
<keyword evidence="1" id="KW-0808">Transferase</keyword>
<gene>
    <name evidence="5" type="ORF">LEA_03746</name>
</gene>
<dbReference type="GO" id="GO:0006083">
    <property type="term" value="P:acetate metabolic process"/>
    <property type="evidence" value="ECO:0007669"/>
    <property type="project" value="TreeGrafter"/>
</dbReference>
<name>K1U7L1_9ZZZZ</name>
<dbReference type="GO" id="GO:0005524">
    <property type="term" value="F:ATP binding"/>
    <property type="evidence" value="ECO:0007669"/>
    <property type="project" value="UniProtKB-KW"/>
</dbReference>
<dbReference type="InterPro" id="IPR004372">
    <property type="entry name" value="Ac/propionate_kinase"/>
</dbReference>
<dbReference type="EMBL" id="AJWY01002481">
    <property type="protein sequence ID" value="EKC78208.1"/>
    <property type="molecule type" value="Genomic_DNA"/>
</dbReference>
<dbReference type="PROSITE" id="PS01075">
    <property type="entry name" value="ACETATE_KINASE_1"/>
    <property type="match status" value="1"/>
</dbReference>
<protein>
    <submittedName>
        <fullName evidence="5">Acetate kinase</fullName>
    </submittedName>
</protein>
<dbReference type="PRINTS" id="PR00471">
    <property type="entry name" value="ACETATEKNASE"/>
</dbReference>
<dbReference type="PANTHER" id="PTHR21060">
    <property type="entry name" value="ACETATE KINASE"/>
    <property type="match status" value="1"/>
</dbReference>
<dbReference type="HAMAP" id="MF_00020">
    <property type="entry name" value="Acetate_kinase"/>
    <property type="match status" value="1"/>
</dbReference>
<dbReference type="CDD" id="cd24010">
    <property type="entry name" value="ASKHA_NBD_AcK_PK"/>
    <property type="match status" value="1"/>
</dbReference>
<dbReference type="Pfam" id="PF00871">
    <property type="entry name" value="Acetate_kinase"/>
    <property type="match status" value="1"/>
</dbReference>
<dbReference type="Gene3D" id="3.30.420.40">
    <property type="match status" value="2"/>
</dbReference>
<evidence type="ECO:0000256" key="2">
    <source>
        <dbReference type="ARBA" id="ARBA00022741"/>
    </source>
</evidence>
<dbReference type="PROSITE" id="PS01076">
    <property type="entry name" value="ACETATE_KINASE_2"/>
    <property type="match status" value="1"/>
</dbReference>
<dbReference type="SUPFAM" id="SSF53067">
    <property type="entry name" value="Actin-like ATPase domain"/>
    <property type="match status" value="2"/>
</dbReference>
<dbReference type="PIRSF" id="PIRSF000722">
    <property type="entry name" value="Acetate_prop_kin"/>
    <property type="match status" value="1"/>
</dbReference>
<keyword evidence="3 5" id="KW-0418">Kinase</keyword>
<dbReference type="InterPro" id="IPR000890">
    <property type="entry name" value="Aliphatic_acid_kin_short-chain"/>
</dbReference>
<dbReference type="PANTHER" id="PTHR21060:SF15">
    <property type="entry name" value="ACETATE KINASE-RELATED"/>
    <property type="match status" value="1"/>
</dbReference>
<dbReference type="NCBIfam" id="TIGR00016">
    <property type="entry name" value="ackA"/>
    <property type="match status" value="1"/>
</dbReference>
<keyword evidence="4" id="KW-0067">ATP-binding</keyword>